<feature type="domain" description="HTH tetR-type" evidence="5">
    <location>
        <begin position="4"/>
        <end position="64"/>
    </location>
</feature>
<comment type="caution">
    <text evidence="6">The sequence shown here is derived from an EMBL/GenBank/DDBJ whole genome shotgun (WGS) entry which is preliminary data.</text>
</comment>
<dbReference type="Gene3D" id="1.10.357.10">
    <property type="entry name" value="Tetracycline Repressor, domain 2"/>
    <property type="match status" value="1"/>
</dbReference>
<evidence type="ECO:0000256" key="2">
    <source>
        <dbReference type="ARBA" id="ARBA00023125"/>
    </source>
</evidence>
<dbReference type="PRINTS" id="PR00455">
    <property type="entry name" value="HTHTETR"/>
</dbReference>
<evidence type="ECO:0000313" key="6">
    <source>
        <dbReference type="EMBL" id="KAA5805352.1"/>
    </source>
</evidence>
<evidence type="ECO:0000256" key="1">
    <source>
        <dbReference type="ARBA" id="ARBA00023015"/>
    </source>
</evidence>
<dbReference type="AlphaFoldDB" id="A0A5M6ZKI5"/>
<dbReference type="PANTHER" id="PTHR47506">
    <property type="entry name" value="TRANSCRIPTIONAL REGULATORY PROTEIN"/>
    <property type="match status" value="1"/>
</dbReference>
<dbReference type="RefSeq" id="WP_150022384.1">
    <property type="nucleotide sequence ID" value="NZ_VWOJ01000001.1"/>
</dbReference>
<dbReference type="InterPro" id="IPR009057">
    <property type="entry name" value="Homeodomain-like_sf"/>
</dbReference>
<name>A0A5M6ZKI5_9PROT</name>
<proteinExistence type="predicted"/>
<accession>A0A5M6ZKI5</accession>
<dbReference type="SUPFAM" id="SSF48498">
    <property type="entry name" value="Tetracyclin repressor-like, C-terminal domain"/>
    <property type="match status" value="1"/>
</dbReference>
<keyword evidence="7" id="KW-1185">Reference proteome</keyword>
<dbReference type="Pfam" id="PF16925">
    <property type="entry name" value="TetR_C_13"/>
    <property type="match status" value="1"/>
</dbReference>
<feature type="DNA-binding region" description="H-T-H motif" evidence="4">
    <location>
        <begin position="27"/>
        <end position="46"/>
    </location>
</feature>
<dbReference type="Gene3D" id="1.10.10.60">
    <property type="entry name" value="Homeodomain-like"/>
    <property type="match status" value="1"/>
</dbReference>
<keyword evidence="1" id="KW-0805">Transcription regulation</keyword>
<protein>
    <submittedName>
        <fullName evidence="6">TetR/AcrR family transcriptional regulator</fullName>
    </submittedName>
</protein>
<dbReference type="PANTHER" id="PTHR47506:SF6">
    <property type="entry name" value="HTH-TYPE TRANSCRIPTIONAL REPRESSOR NEMR"/>
    <property type="match status" value="1"/>
</dbReference>
<evidence type="ECO:0000256" key="4">
    <source>
        <dbReference type="PROSITE-ProRule" id="PRU00335"/>
    </source>
</evidence>
<dbReference type="InterPro" id="IPR036271">
    <property type="entry name" value="Tet_transcr_reg_TetR-rel_C_sf"/>
</dbReference>
<dbReference type="PROSITE" id="PS50977">
    <property type="entry name" value="HTH_TETR_2"/>
    <property type="match status" value="1"/>
</dbReference>
<dbReference type="EMBL" id="VWOJ01000001">
    <property type="protein sequence ID" value="KAA5805352.1"/>
    <property type="molecule type" value="Genomic_DNA"/>
</dbReference>
<dbReference type="SUPFAM" id="SSF46689">
    <property type="entry name" value="Homeodomain-like"/>
    <property type="match status" value="1"/>
</dbReference>
<organism evidence="6 7">
    <name type="scientific">Alkalicaulis satelles</name>
    <dbReference type="NCBI Taxonomy" id="2609175"/>
    <lineage>
        <taxon>Bacteria</taxon>
        <taxon>Pseudomonadati</taxon>
        <taxon>Pseudomonadota</taxon>
        <taxon>Alphaproteobacteria</taxon>
        <taxon>Maricaulales</taxon>
        <taxon>Maricaulaceae</taxon>
        <taxon>Alkalicaulis</taxon>
    </lineage>
</organism>
<keyword evidence="2 4" id="KW-0238">DNA-binding</keyword>
<dbReference type="Proteomes" id="UP000325122">
    <property type="component" value="Unassembled WGS sequence"/>
</dbReference>
<keyword evidence="3" id="KW-0804">Transcription</keyword>
<evidence type="ECO:0000256" key="3">
    <source>
        <dbReference type="ARBA" id="ARBA00023163"/>
    </source>
</evidence>
<evidence type="ECO:0000259" key="5">
    <source>
        <dbReference type="PROSITE" id="PS50977"/>
    </source>
</evidence>
<dbReference type="GO" id="GO:0003677">
    <property type="term" value="F:DNA binding"/>
    <property type="evidence" value="ECO:0007669"/>
    <property type="project" value="UniProtKB-UniRule"/>
</dbReference>
<evidence type="ECO:0000313" key="7">
    <source>
        <dbReference type="Proteomes" id="UP000325122"/>
    </source>
</evidence>
<gene>
    <name evidence="6" type="ORF">F1654_05070</name>
</gene>
<dbReference type="InterPro" id="IPR001647">
    <property type="entry name" value="HTH_TetR"/>
</dbReference>
<dbReference type="InterPro" id="IPR011075">
    <property type="entry name" value="TetR_C"/>
</dbReference>
<sequence length="195" mass="20346">MSAMATRERILDAALQSLAEGGFEALTIGRLAARTGLSKSGLFAHFGGQEALHCAVVDAAAKRFQDAVTAPALTRRDPVERIETLAGRWLDWLSTPGLGKPCPMVQCAVSAPGLAGGAGAHAIAIRARFRPFVARLARQAAAAGRLAHITDPDQFAFEFEAIGLGAAFAGQGQDPGADLMRARQAFRTLLSGPPS</sequence>
<dbReference type="Pfam" id="PF00440">
    <property type="entry name" value="TetR_N"/>
    <property type="match status" value="1"/>
</dbReference>
<reference evidence="6 7" key="1">
    <citation type="submission" date="2019-09" db="EMBL/GenBank/DDBJ databases">
        <authorList>
            <person name="Kevbrin V."/>
            <person name="Grouzdev D.S."/>
        </authorList>
    </citation>
    <scope>NUCLEOTIDE SEQUENCE [LARGE SCALE GENOMIC DNA]</scope>
    <source>
        <strain evidence="6 7">G-192</strain>
    </source>
</reference>